<gene>
    <name evidence="15" type="ORF">OE104_00980</name>
</gene>
<dbReference type="Gene3D" id="3.40.50.2300">
    <property type="match status" value="1"/>
</dbReference>
<protein>
    <recommendedName>
        <fullName evidence="10">Circadian input-output histidine kinase CikA</fullName>
        <ecNumber evidence="3">2.7.13.3</ecNumber>
    </recommendedName>
</protein>
<dbReference type="SUPFAM" id="SSF52172">
    <property type="entry name" value="CheY-like"/>
    <property type="match status" value="1"/>
</dbReference>
<keyword evidence="5" id="KW-0808">Transferase</keyword>
<evidence type="ECO:0000256" key="9">
    <source>
        <dbReference type="ARBA" id="ARBA00023012"/>
    </source>
</evidence>
<evidence type="ECO:0000256" key="3">
    <source>
        <dbReference type="ARBA" id="ARBA00012438"/>
    </source>
</evidence>
<evidence type="ECO:0000259" key="14">
    <source>
        <dbReference type="PROSITE" id="PS50110"/>
    </source>
</evidence>
<dbReference type="Gene3D" id="2.60.120.260">
    <property type="entry name" value="Galactose-binding domain-like"/>
    <property type="match status" value="1"/>
</dbReference>
<accession>A0A9E8LVB9</accession>
<evidence type="ECO:0000259" key="13">
    <source>
        <dbReference type="PROSITE" id="PS50109"/>
    </source>
</evidence>
<dbReference type="Proteomes" id="UP001164718">
    <property type="component" value="Chromosome"/>
</dbReference>
<dbReference type="SUPFAM" id="SSF49785">
    <property type="entry name" value="Galactose-binding domain-like"/>
    <property type="match status" value="1"/>
</dbReference>
<dbReference type="Pfam" id="PF06580">
    <property type="entry name" value="His_kinase"/>
    <property type="match status" value="1"/>
</dbReference>
<proteinExistence type="inferred from homology"/>
<feature type="transmembrane region" description="Helical" evidence="12">
    <location>
        <begin position="300"/>
        <end position="319"/>
    </location>
</feature>
<dbReference type="CDD" id="cd16922">
    <property type="entry name" value="HATPase_EvgS-ArcB-TorS-like"/>
    <property type="match status" value="1"/>
</dbReference>
<dbReference type="InterPro" id="IPR036097">
    <property type="entry name" value="HisK_dim/P_sf"/>
</dbReference>
<dbReference type="AlphaFoldDB" id="A0A9E8LVB9"/>
<dbReference type="InterPro" id="IPR001789">
    <property type="entry name" value="Sig_transdc_resp-reg_receiver"/>
</dbReference>
<dbReference type="PROSITE" id="PS50110">
    <property type="entry name" value="RESPONSE_REGULATORY"/>
    <property type="match status" value="1"/>
</dbReference>
<dbReference type="InterPro" id="IPR011006">
    <property type="entry name" value="CheY-like_superfamily"/>
</dbReference>
<feature type="transmembrane region" description="Helical" evidence="12">
    <location>
        <begin position="358"/>
        <end position="377"/>
    </location>
</feature>
<sequence>MKKRYLFLMISIFLIGLFGFRLLWMNVFWEQKQPSIQNGLLNLHNWDVDRGKVLLLDGEWMIYPSHFLMDDVEKSTETQPYEFIQVPGNWNDVFNSPFGYASYRLHILVDSENERNYSIYIPSIRSSSEVYVNGRLMEKSGQVAKNNNQYIAKNLPYTTTFTADENGVIDLVIQVANFEDIRSSGIVRSIKFGSADAIAKEMKFSFSMQLLTVVIFLLHSIYALILYFLGNREKKLLYFSILMFCAAIGISLSNDEKLFHQFFYIGYDWDFRLANITFLIGSYYLMECTDHRSLPYWRTIFPSFSTLVFGTVAITMFLTPTQIMMMFPVYFFFSGIAVLISTIAILHKLRNKKIDQFLILLSFIAFLHHFIWSIIWREQGISIVYYPFDLLISTGLFVSVWFKQYFEMYRNTKELASRLQRMNHQKDQFLANTSHEFKNPLHGILNMSQSVLNRERNTLNERSIKELETILSVGKRMTYLLTDLLDLMSLQDGKPRIQKRVIRIQPIVNGVLDMLQLMVDVKPVQIINQIPEDLPPVFADDNRITQVIFNLLHNAVKFTNEGKIMIHASLKNHRVFITISDTGIGMDDEMLKRLFQPYEQANSRKTMIEGGFGLGLSISKQLVEYHGGKLEVFSELGKGSQFTFSLELANVNSETACDFSSSTEKPEYDIPLVREKMRGEIKSVRKQIPFAERDSNRPVILVVEDDPVNLQVFETILPNEEYDVTMVTGGKEALALLDKREWDLVISDVMMPNMSGYELTQMIRTRFSLTELPILLITARSQPENIQSGFLSGANDYVTKPVDAFELRARIETLTLMKRNVRQQLQLESAWLQAQIQPHFIFNTLNAVIALSELDLDKMRDLLENFSRFLRNKFQFRNMDALIPIEEELDIVRSYLYIEQVRFGDRLQVQWEIEEQCNKLKLPFLTIQPLVENAIHHGLMKRIRGGKLIIRIAGDESMAEVSVEDDGIGMDDKQLKQFMERKFNGESGIGLINTDRRLKQTFGTGIQIQSKLNQGTKVSFFVNNDNSDLKSNDMS</sequence>
<dbReference type="Pfam" id="PF00512">
    <property type="entry name" value="HisKA"/>
    <property type="match status" value="1"/>
</dbReference>
<evidence type="ECO:0000256" key="5">
    <source>
        <dbReference type="ARBA" id="ARBA00022679"/>
    </source>
</evidence>
<dbReference type="InterPro" id="IPR004358">
    <property type="entry name" value="Sig_transdc_His_kin-like_C"/>
</dbReference>
<evidence type="ECO:0000256" key="2">
    <source>
        <dbReference type="ARBA" id="ARBA00006402"/>
    </source>
</evidence>
<evidence type="ECO:0000256" key="4">
    <source>
        <dbReference type="ARBA" id="ARBA00022553"/>
    </source>
</evidence>
<dbReference type="GO" id="GO:0000155">
    <property type="term" value="F:phosphorelay sensor kinase activity"/>
    <property type="evidence" value="ECO:0007669"/>
    <property type="project" value="InterPro"/>
</dbReference>
<comment type="catalytic activity">
    <reaction evidence="1">
        <text>ATP + protein L-histidine = ADP + protein N-phospho-L-histidine.</text>
        <dbReference type="EC" id="2.7.13.3"/>
    </reaction>
</comment>
<dbReference type="EC" id="2.7.13.3" evidence="3"/>
<evidence type="ECO:0000256" key="10">
    <source>
        <dbReference type="ARBA" id="ARBA00074306"/>
    </source>
</evidence>
<dbReference type="SUPFAM" id="SSF55874">
    <property type="entry name" value="ATPase domain of HSP90 chaperone/DNA topoisomerase II/histidine kinase"/>
    <property type="match status" value="2"/>
</dbReference>
<dbReference type="Pfam" id="PF00072">
    <property type="entry name" value="Response_reg"/>
    <property type="match status" value="1"/>
</dbReference>
<feature type="domain" description="Histidine kinase" evidence="13">
    <location>
        <begin position="432"/>
        <end position="650"/>
    </location>
</feature>
<evidence type="ECO:0000256" key="11">
    <source>
        <dbReference type="PROSITE-ProRule" id="PRU00169"/>
    </source>
</evidence>
<dbReference type="EMBL" id="CP106878">
    <property type="protein sequence ID" value="WAA09980.1"/>
    <property type="molecule type" value="Genomic_DNA"/>
</dbReference>
<dbReference type="InterPro" id="IPR003661">
    <property type="entry name" value="HisK_dim/P_dom"/>
</dbReference>
<dbReference type="CDD" id="cd17574">
    <property type="entry name" value="REC_OmpR"/>
    <property type="match status" value="1"/>
</dbReference>
<keyword evidence="4 11" id="KW-0597">Phosphoprotein</keyword>
<evidence type="ECO:0000256" key="6">
    <source>
        <dbReference type="ARBA" id="ARBA00022741"/>
    </source>
</evidence>
<dbReference type="CDD" id="cd00082">
    <property type="entry name" value="HisKA"/>
    <property type="match status" value="1"/>
</dbReference>
<name>A0A9E8LVB9_9BACI</name>
<keyword evidence="12" id="KW-1133">Transmembrane helix</keyword>
<dbReference type="PROSITE" id="PS50109">
    <property type="entry name" value="HIS_KIN"/>
    <property type="match status" value="1"/>
</dbReference>
<feature type="transmembrane region" description="Helical" evidence="12">
    <location>
        <begin position="6"/>
        <end position="24"/>
    </location>
</feature>
<dbReference type="PANTHER" id="PTHR43047:SF72">
    <property type="entry name" value="OSMOSENSING HISTIDINE PROTEIN KINASE SLN1"/>
    <property type="match status" value="1"/>
</dbReference>
<feature type="transmembrane region" description="Helical" evidence="12">
    <location>
        <begin position="236"/>
        <end position="253"/>
    </location>
</feature>
<feature type="domain" description="Response regulatory" evidence="14">
    <location>
        <begin position="699"/>
        <end position="815"/>
    </location>
</feature>
<dbReference type="InterPro" id="IPR005467">
    <property type="entry name" value="His_kinase_dom"/>
</dbReference>
<dbReference type="KEGG" id="faf:OE104_00980"/>
<feature type="transmembrane region" description="Helical" evidence="12">
    <location>
        <begin position="325"/>
        <end position="346"/>
    </location>
</feature>
<organism evidence="15 16">
    <name type="scientific">Fervidibacillus albus</name>
    <dbReference type="NCBI Taxonomy" id="2980026"/>
    <lineage>
        <taxon>Bacteria</taxon>
        <taxon>Bacillati</taxon>
        <taxon>Bacillota</taxon>
        <taxon>Bacilli</taxon>
        <taxon>Bacillales</taxon>
        <taxon>Bacillaceae</taxon>
        <taxon>Fervidibacillus</taxon>
    </lineage>
</organism>
<evidence type="ECO:0000256" key="12">
    <source>
        <dbReference type="SAM" id="Phobius"/>
    </source>
</evidence>
<dbReference type="RefSeq" id="WP_275417762.1">
    <property type="nucleotide sequence ID" value="NZ_CP106878.1"/>
</dbReference>
<keyword evidence="6" id="KW-0547">Nucleotide-binding</keyword>
<evidence type="ECO:0000256" key="7">
    <source>
        <dbReference type="ARBA" id="ARBA00022777"/>
    </source>
</evidence>
<dbReference type="GO" id="GO:0009927">
    <property type="term" value="F:histidine phosphotransfer kinase activity"/>
    <property type="evidence" value="ECO:0007669"/>
    <property type="project" value="TreeGrafter"/>
</dbReference>
<dbReference type="SMART" id="SM00388">
    <property type="entry name" value="HisKA"/>
    <property type="match status" value="1"/>
</dbReference>
<dbReference type="InterPro" id="IPR010559">
    <property type="entry name" value="Sig_transdc_His_kin_internal"/>
</dbReference>
<dbReference type="PRINTS" id="PR00344">
    <property type="entry name" value="BCTRLSENSOR"/>
</dbReference>
<feature type="modified residue" description="4-aspartylphosphate" evidence="11">
    <location>
        <position position="748"/>
    </location>
</feature>
<keyword evidence="9" id="KW-0902">Two-component regulatory system</keyword>
<keyword evidence="16" id="KW-1185">Reference proteome</keyword>
<dbReference type="SUPFAM" id="SSF47384">
    <property type="entry name" value="Homodimeric domain of signal transducing histidine kinase"/>
    <property type="match status" value="1"/>
</dbReference>
<dbReference type="Gene3D" id="1.10.287.130">
    <property type="match status" value="1"/>
</dbReference>
<evidence type="ECO:0000313" key="16">
    <source>
        <dbReference type="Proteomes" id="UP001164718"/>
    </source>
</evidence>
<dbReference type="Gene3D" id="3.30.565.10">
    <property type="entry name" value="Histidine kinase-like ATPase, C-terminal domain"/>
    <property type="match status" value="2"/>
</dbReference>
<reference evidence="15" key="1">
    <citation type="submission" date="2022-09" db="EMBL/GenBank/DDBJ databases">
        <title>Complete Genomes of Fervidibacillus albus and Fervidibacillus halotolerans isolated from tidal flat sediments.</title>
        <authorList>
            <person name="Kwon K.K."/>
            <person name="Yang S.-H."/>
            <person name="Park M.J."/>
            <person name="Oh H.-M."/>
        </authorList>
    </citation>
    <scope>NUCLEOTIDE SEQUENCE</scope>
    <source>
        <strain evidence="15">MEBiC13591</strain>
    </source>
</reference>
<dbReference type="FunFam" id="3.30.565.10:FF:000010">
    <property type="entry name" value="Sensor histidine kinase RcsC"/>
    <property type="match status" value="1"/>
</dbReference>
<dbReference type="SMART" id="SM00448">
    <property type="entry name" value="REC"/>
    <property type="match status" value="1"/>
</dbReference>
<keyword evidence="7" id="KW-0418">Kinase</keyword>
<keyword evidence="8 15" id="KW-0067">ATP-binding</keyword>
<comment type="similarity">
    <text evidence="2">In the N-terminal section; belongs to the phytochrome family.</text>
</comment>
<dbReference type="SMART" id="SM00387">
    <property type="entry name" value="HATPase_c"/>
    <property type="match status" value="2"/>
</dbReference>
<feature type="transmembrane region" description="Helical" evidence="12">
    <location>
        <begin position="210"/>
        <end position="230"/>
    </location>
</feature>
<dbReference type="InterPro" id="IPR008979">
    <property type="entry name" value="Galactose-bd-like_sf"/>
</dbReference>
<evidence type="ECO:0000256" key="8">
    <source>
        <dbReference type="ARBA" id="ARBA00022840"/>
    </source>
</evidence>
<keyword evidence="12" id="KW-0812">Transmembrane</keyword>
<dbReference type="InterPro" id="IPR036890">
    <property type="entry name" value="HATPase_C_sf"/>
</dbReference>
<evidence type="ECO:0000256" key="1">
    <source>
        <dbReference type="ARBA" id="ARBA00000085"/>
    </source>
</evidence>
<keyword evidence="12" id="KW-0472">Membrane</keyword>
<dbReference type="GO" id="GO:0005886">
    <property type="term" value="C:plasma membrane"/>
    <property type="evidence" value="ECO:0007669"/>
    <property type="project" value="TreeGrafter"/>
</dbReference>
<evidence type="ECO:0000313" key="15">
    <source>
        <dbReference type="EMBL" id="WAA09980.1"/>
    </source>
</evidence>
<dbReference type="PANTHER" id="PTHR43047">
    <property type="entry name" value="TWO-COMPONENT HISTIDINE PROTEIN KINASE"/>
    <property type="match status" value="1"/>
</dbReference>
<dbReference type="InterPro" id="IPR003594">
    <property type="entry name" value="HATPase_dom"/>
</dbReference>
<dbReference type="Pfam" id="PF02518">
    <property type="entry name" value="HATPase_c"/>
    <property type="match status" value="2"/>
</dbReference>
<dbReference type="GO" id="GO:0005524">
    <property type="term" value="F:ATP binding"/>
    <property type="evidence" value="ECO:0007669"/>
    <property type="project" value="UniProtKB-KW"/>
</dbReference>